<dbReference type="OrthoDB" id="2110130at2759"/>
<keyword evidence="2" id="KW-0547">Nucleotide-binding</keyword>
<dbReference type="PROSITE" id="PS00211">
    <property type="entry name" value="ABC_TRANSPORTER_1"/>
    <property type="match status" value="1"/>
</dbReference>
<evidence type="ECO:0000256" key="4">
    <source>
        <dbReference type="SAM" id="MobiDB-lite"/>
    </source>
</evidence>
<dbReference type="PANTHER" id="PTHR19211:SF117">
    <property type="entry name" value="ATP-BINDING CASSETTE SUB-FAMILY F MEMBER 3"/>
    <property type="match status" value="1"/>
</dbReference>
<dbReference type="OMA" id="THGIRES"/>
<dbReference type="PANTHER" id="PTHR19211">
    <property type="entry name" value="ATP-BINDING TRANSPORT PROTEIN-RELATED"/>
    <property type="match status" value="1"/>
</dbReference>
<evidence type="ECO:0000259" key="5">
    <source>
        <dbReference type="PROSITE" id="PS50893"/>
    </source>
</evidence>
<dbReference type="InterPro" id="IPR003593">
    <property type="entry name" value="AAA+_ATPase"/>
</dbReference>
<organism evidence="6 7">
    <name type="scientific">Polarella glacialis</name>
    <name type="common">Dinoflagellate</name>
    <dbReference type="NCBI Taxonomy" id="89957"/>
    <lineage>
        <taxon>Eukaryota</taxon>
        <taxon>Sar</taxon>
        <taxon>Alveolata</taxon>
        <taxon>Dinophyceae</taxon>
        <taxon>Suessiales</taxon>
        <taxon>Suessiaceae</taxon>
        <taxon>Polarella</taxon>
    </lineage>
</organism>
<evidence type="ECO:0000313" key="7">
    <source>
        <dbReference type="Proteomes" id="UP000654075"/>
    </source>
</evidence>
<dbReference type="GO" id="GO:0005524">
    <property type="term" value="F:ATP binding"/>
    <property type="evidence" value="ECO:0007669"/>
    <property type="project" value="UniProtKB-KW"/>
</dbReference>
<feature type="region of interest" description="Disordered" evidence="4">
    <location>
        <begin position="1"/>
        <end position="23"/>
    </location>
</feature>
<dbReference type="PROSITE" id="PS50893">
    <property type="entry name" value="ABC_TRANSPORTER_2"/>
    <property type="match status" value="1"/>
</dbReference>
<evidence type="ECO:0000256" key="3">
    <source>
        <dbReference type="ARBA" id="ARBA00022840"/>
    </source>
</evidence>
<feature type="non-terminal residue" evidence="6">
    <location>
        <position position="337"/>
    </location>
</feature>
<evidence type="ECO:0000256" key="2">
    <source>
        <dbReference type="ARBA" id="ARBA00022741"/>
    </source>
</evidence>
<dbReference type="InterPro" id="IPR003439">
    <property type="entry name" value="ABC_transporter-like_ATP-bd"/>
</dbReference>
<comment type="caution">
    <text evidence="6">The sequence shown here is derived from an EMBL/GenBank/DDBJ whole genome shotgun (WGS) entry which is preliminary data.</text>
</comment>
<feature type="non-terminal residue" evidence="6">
    <location>
        <position position="1"/>
    </location>
</feature>
<proteinExistence type="predicted"/>
<dbReference type="Proteomes" id="UP000654075">
    <property type="component" value="Unassembled WGS sequence"/>
</dbReference>
<feature type="domain" description="ABC transporter" evidence="5">
    <location>
        <begin position="78"/>
        <end position="328"/>
    </location>
</feature>
<dbReference type="GO" id="GO:0016887">
    <property type="term" value="F:ATP hydrolysis activity"/>
    <property type="evidence" value="ECO:0007669"/>
    <property type="project" value="InterPro"/>
</dbReference>
<protein>
    <recommendedName>
        <fullName evidence="5">ABC transporter domain-containing protein</fullName>
    </recommendedName>
</protein>
<reference evidence="6" key="1">
    <citation type="submission" date="2021-02" db="EMBL/GenBank/DDBJ databases">
        <authorList>
            <person name="Dougan E. K."/>
            <person name="Rhodes N."/>
            <person name="Thang M."/>
            <person name="Chan C."/>
        </authorList>
    </citation>
    <scope>NUCLEOTIDE SEQUENCE</scope>
</reference>
<dbReference type="EMBL" id="CAJNNV010026925">
    <property type="protein sequence ID" value="CAE8619272.1"/>
    <property type="molecule type" value="Genomic_DNA"/>
</dbReference>
<accession>A0A813FXP9</accession>
<evidence type="ECO:0000256" key="1">
    <source>
        <dbReference type="ARBA" id="ARBA00022737"/>
    </source>
</evidence>
<name>A0A813FXP9_POLGL</name>
<dbReference type="InterPro" id="IPR027417">
    <property type="entry name" value="P-loop_NTPase"/>
</dbReference>
<dbReference type="SMART" id="SM00382">
    <property type="entry name" value="AAA"/>
    <property type="match status" value="1"/>
</dbReference>
<keyword evidence="3" id="KW-0067">ATP-binding</keyword>
<feature type="compositionally biased region" description="Gly residues" evidence="4">
    <location>
        <begin position="14"/>
        <end position="23"/>
    </location>
</feature>
<dbReference type="FunFam" id="3.40.50.300:FF:000011">
    <property type="entry name" value="Putative ABC transporter ATP-binding component"/>
    <property type="match status" value="1"/>
</dbReference>
<dbReference type="Gene3D" id="3.40.50.300">
    <property type="entry name" value="P-loop containing nucleotide triphosphate hydrolases"/>
    <property type="match status" value="1"/>
</dbReference>
<keyword evidence="1" id="KW-0677">Repeat</keyword>
<dbReference type="Pfam" id="PF00005">
    <property type="entry name" value="ABC_tran"/>
    <property type="match status" value="1"/>
</dbReference>
<dbReference type="AlphaFoldDB" id="A0A813FXP9"/>
<evidence type="ECO:0000313" key="6">
    <source>
        <dbReference type="EMBL" id="CAE8619272.1"/>
    </source>
</evidence>
<sequence>AFEATYNGEEAGGKEGFGQGQGGQERRCRFCEGGGCPMWSPVVYAQTGSGGRLSAEELGFQIRTGPDAPSRTGASMDVEVNDIVVFAGKSELLYNANLRLSKGHKYGLIGRNGVGKSTLLRAMAERDGRVPIPKHIMIMHVEQEIAGDDTSVLQSILEADLEMMWLQRVEQELLDADDDGSGKEPMVNGVALMEVYERLEDLGAEDAEARAAVILSGLGFSGEDQQRPTKEFSGGWRMRIALAQSLFVQPDLLLLDEPTNHLDVHAVTWLEEFLKNWERTVVIVSHDRQFLCECTTHTIFLHRKRLWYYGGNYDTFLRVRSEQRTNQEAIALQQGRK</sequence>
<dbReference type="InterPro" id="IPR017871">
    <property type="entry name" value="ABC_transporter-like_CS"/>
</dbReference>
<dbReference type="SUPFAM" id="SSF52540">
    <property type="entry name" value="P-loop containing nucleoside triphosphate hydrolases"/>
    <property type="match status" value="1"/>
</dbReference>
<dbReference type="InterPro" id="IPR050611">
    <property type="entry name" value="ABCF"/>
</dbReference>
<keyword evidence="7" id="KW-1185">Reference proteome</keyword>
<gene>
    <name evidence="6" type="ORF">PGLA1383_LOCUS36863</name>
</gene>
<dbReference type="CDD" id="cd03221">
    <property type="entry name" value="ABCF_EF-3"/>
    <property type="match status" value="1"/>
</dbReference>